<dbReference type="PANTHER" id="PTHR48020">
    <property type="entry name" value="PROTON MYO-INOSITOL COTRANSPORTER"/>
    <property type="match status" value="1"/>
</dbReference>
<evidence type="ECO:0000256" key="6">
    <source>
        <dbReference type="SAM" id="Phobius"/>
    </source>
</evidence>
<evidence type="ECO:0000256" key="5">
    <source>
        <dbReference type="ARBA" id="ARBA00023136"/>
    </source>
</evidence>
<protein>
    <submittedName>
        <fullName evidence="7">Uncharacterized protein</fullName>
    </submittedName>
</protein>
<gene>
    <name evidence="7" type="ORF">SLS59_005180</name>
</gene>
<keyword evidence="8" id="KW-1185">Reference proteome</keyword>
<reference evidence="7 8" key="1">
    <citation type="submission" date="2024-02" db="EMBL/GenBank/DDBJ databases">
        <title>De novo assembly and annotation of 12 fungi associated with fruit tree decline syndrome in Ontario, Canada.</title>
        <authorList>
            <person name="Sulman M."/>
            <person name="Ellouze W."/>
            <person name="Ilyukhin E."/>
        </authorList>
    </citation>
    <scope>NUCLEOTIDE SEQUENCE [LARGE SCALE GENOMIC DNA]</scope>
    <source>
        <strain evidence="7 8">M97-236</strain>
    </source>
</reference>
<keyword evidence="5 6" id="KW-0472">Membrane</keyword>
<dbReference type="Gene3D" id="1.20.1250.20">
    <property type="entry name" value="MFS general substrate transporter like domains"/>
    <property type="match status" value="1"/>
</dbReference>
<dbReference type="EMBL" id="JAKIXB020000015">
    <property type="protein sequence ID" value="KAL1602014.1"/>
    <property type="molecule type" value="Genomic_DNA"/>
</dbReference>
<keyword evidence="4 6" id="KW-1133">Transmembrane helix</keyword>
<name>A0ABR3RC75_9PLEO</name>
<keyword evidence="3 6" id="KW-0812">Transmembrane</keyword>
<evidence type="ECO:0000313" key="8">
    <source>
        <dbReference type="Proteomes" id="UP001521222"/>
    </source>
</evidence>
<evidence type="ECO:0000256" key="3">
    <source>
        <dbReference type="ARBA" id="ARBA00022692"/>
    </source>
</evidence>
<keyword evidence="2" id="KW-0813">Transport</keyword>
<sequence>MCGINIIAFYLSTIFKEGGATEKEALIASFGFGLVNLLFAWTAVWTIDTFGCRGLLLFTFLNMFWTLLAAGMCYYIPRENSAHPGLFAFFVYLFGAFYLPGKGPVLFTYSAEFFLLSHREVGML</sequence>
<dbReference type="Proteomes" id="UP001521222">
    <property type="component" value="Unassembled WGS sequence"/>
</dbReference>
<evidence type="ECO:0000256" key="4">
    <source>
        <dbReference type="ARBA" id="ARBA00022989"/>
    </source>
</evidence>
<feature type="transmembrane region" description="Helical" evidence="6">
    <location>
        <begin position="83"/>
        <end position="100"/>
    </location>
</feature>
<accession>A0ABR3RC75</accession>
<dbReference type="PANTHER" id="PTHR48020:SF14">
    <property type="entry name" value="SUGAR TRANSPORTER, PUTATIVE-RELATED"/>
    <property type="match status" value="1"/>
</dbReference>
<evidence type="ECO:0000313" key="7">
    <source>
        <dbReference type="EMBL" id="KAL1602014.1"/>
    </source>
</evidence>
<dbReference type="InterPro" id="IPR036259">
    <property type="entry name" value="MFS_trans_sf"/>
</dbReference>
<organism evidence="7 8">
    <name type="scientific">Nothophoma quercina</name>
    <dbReference type="NCBI Taxonomy" id="749835"/>
    <lineage>
        <taxon>Eukaryota</taxon>
        <taxon>Fungi</taxon>
        <taxon>Dikarya</taxon>
        <taxon>Ascomycota</taxon>
        <taxon>Pezizomycotina</taxon>
        <taxon>Dothideomycetes</taxon>
        <taxon>Pleosporomycetidae</taxon>
        <taxon>Pleosporales</taxon>
        <taxon>Pleosporineae</taxon>
        <taxon>Didymellaceae</taxon>
        <taxon>Nothophoma</taxon>
    </lineage>
</organism>
<dbReference type="SUPFAM" id="SSF103473">
    <property type="entry name" value="MFS general substrate transporter"/>
    <property type="match status" value="1"/>
</dbReference>
<comment type="caution">
    <text evidence="7">The sequence shown here is derived from an EMBL/GenBank/DDBJ whole genome shotgun (WGS) entry which is preliminary data.</text>
</comment>
<dbReference type="InterPro" id="IPR005828">
    <property type="entry name" value="MFS_sugar_transport-like"/>
</dbReference>
<evidence type="ECO:0000256" key="2">
    <source>
        <dbReference type="ARBA" id="ARBA00022448"/>
    </source>
</evidence>
<dbReference type="InterPro" id="IPR050814">
    <property type="entry name" value="Myo-inositol_Transporter"/>
</dbReference>
<dbReference type="Pfam" id="PF00083">
    <property type="entry name" value="Sugar_tr"/>
    <property type="match status" value="1"/>
</dbReference>
<evidence type="ECO:0000256" key="1">
    <source>
        <dbReference type="ARBA" id="ARBA00004370"/>
    </source>
</evidence>
<feature type="transmembrane region" description="Helical" evidence="6">
    <location>
        <begin position="54"/>
        <end position="77"/>
    </location>
</feature>
<comment type="subcellular location">
    <subcellularLocation>
        <location evidence="1">Membrane</location>
    </subcellularLocation>
</comment>
<proteinExistence type="predicted"/>
<feature type="transmembrane region" description="Helical" evidence="6">
    <location>
        <begin position="25"/>
        <end position="47"/>
    </location>
</feature>